<dbReference type="PANTHER" id="PTHR37954">
    <property type="entry name" value="BLL4979 PROTEIN"/>
    <property type="match status" value="1"/>
</dbReference>
<accession>A0A381SBN0</accession>
<gene>
    <name evidence="2" type="ORF">METZ01_LOCUS54359</name>
</gene>
<name>A0A381SBN0_9ZZZZ</name>
<protein>
    <submittedName>
        <fullName evidence="2">Uncharacterized protein</fullName>
    </submittedName>
</protein>
<reference evidence="2" key="1">
    <citation type="submission" date="2018-05" db="EMBL/GenBank/DDBJ databases">
        <authorList>
            <person name="Lanie J.A."/>
            <person name="Ng W.-L."/>
            <person name="Kazmierczak K.M."/>
            <person name="Andrzejewski T.M."/>
            <person name="Davidsen T.M."/>
            <person name="Wayne K.J."/>
            <person name="Tettelin H."/>
            <person name="Glass J.I."/>
            <person name="Rusch D."/>
            <person name="Podicherti R."/>
            <person name="Tsui H.-C.T."/>
            <person name="Winkler M.E."/>
        </authorList>
    </citation>
    <scope>NUCLEOTIDE SEQUENCE</scope>
</reference>
<sequence>MPEHTASGDNTTWRSMSDRLVATLRPFAAPIAISFRTGDQPAPETRRDTSYPEPNEHGRTGQVPAGCVFWVQGSKDTFATTAADHANCSVGSYTHGFLTLEEAATTDDVGAVLESGWVDEAAVLALPAVADKPTAVVYGPLADVADTPDVVLMRINGLGLMTLKDAVPEMQIEGKPQCHIVALAKEQKAVAASVGCALSRARTGMRPEELTCVIPGSRLEEVATALESTVGLNRAMANYAATDAQRFA</sequence>
<dbReference type="Pfam" id="PF02596">
    <property type="entry name" value="DUF169"/>
    <property type="match status" value="1"/>
</dbReference>
<evidence type="ECO:0000313" key="2">
    <source>
        <dbReference type="EMBL" id="SVA01505.1"/>
    </source>
</evidence>
<organism evidence="2">
    <name type="scientific">marine metagenome</name>
    <dbReference type="NCBI Taxonomy" id="408172"/>
    <lineage>
        <taxon>unclassified sequences</taxon>
        <taxon>metagenomes</taxon>
        <taxon>ecological metagenomes</taxon>
    </lineage>
</organism>
<feature type="region of interest" description="Disordered" evidence="1">
    <location>
        <begin position="34"/>
        <end position="62"/>
    </location>
</feature>
<dbReference type="EMBL" id="UINC01002910">
    <property type="protein sequence ID" value="SVA01505.1"/>
    <property type="molecule type" value="Genomic_DNA"/>
</dbReference>
<dbReference type="AlphaFoldDB" id="A0A381SBN0"/>
<dbReference type="InterPro" id="IPR003748">
    <property type="entry name" value="DUF169"/>
</dbReference>
<feature type="compositionally biased region" description="Basic and acidic residues" evidence="1">
    <location>
        <begin position="44"/>
        <end position="59"/>
    </location>
</feature>
<proteinExistence type="predicted"/>
<dbReference type="PANTHER" id="PTHR37954:SF3">
    <property type="entry name" value="DUF169 DOMAIN-CONTAINING PROTEIN"/>
    <property type="match status" value="1"/>
</dbReference>
<evidence type="ECO:0000256" key="1">
    <source>
        <dbReference type="SAM" id="MobiDB-lite"/>
    </source>
</evidence>